<evidence type="ECO:0000259" key="2">
    <source>
        <dbReference type="Pfam" id="PF02036"/>
    </source>
</evidence>
<keyword evidence="6" id="KW-1185">Reference proteome</keyword>
<reference evidence="4 6" key="3">
    <citation type="submission" date="2020-12" db="EMBL/GenBank/DDBJ databases">
        <title>Enhanced detection system for hospital associated transmission using whole genome sequencing surveillance.</title>
        <authorList>
            <person name="Harrison L.H."/>
            <person name="Van Tyne D."/>
            <person name="Marsh J.W."/>
            <person name="Griffith M.P."/>
            <person name="Snyder D.J."/>
            <person name="Cooper V.S."/>
            <person name="Mustapha M."/>
        </authorList>
    </citation>
    <scope>NUCLEOTIDE SEQUENCE [LARGE SCALE GENOMIC DNA]</scope>
    <source>
        <strain evidence="4 6">PR00195</strain>
    </source>
</reference>
<evidence type="ECO:0000313" key="4">
    <source>
        <dbReference type="EMBL" id="MBJ2119135.1"/>
    </source>
</evidence>
<dbReference type="PIRSF" id="PIRSF025550">
    <property type="entry name" value="UCP025550_lpd_carrier"/>
    <property type="match status" value="1"/>
</dbReference>
<proteinExistence type="inferred from homology"/>
<dbReference type="Proteomes" id="UP000183920">
    <property type="component" value="Unassembled WGS sequence"/>
</dbReference>
<dbReference type="RefSeq" id="WP_006535669.1">
    <property type="nucleotide sequence ID" value="NZ_CAXOKO010000005.1"/>
</dbReference>
<dbReference type="Gene3D" id="3.30.1050.10">
    <property type="entry name" value="SCP2 sterol-binding domain"/>
    <property type="match status" value="1"/>
</dbReference>
<evidence type="ECO:0000313" key="3">
    <source>
        <dbReference type="EMBL" id="CRL64162.1"/>
    </source>
</evidence>
<name>A0A0G4QDZ7_9GAMM</name>
<dbReference type="UniPathway" id="UPA00232"/>
<dbReference type="InterPro" id="IPR016830">
    <property type="entry name" value="UbiT"/>
</dbReference>
<dbReference type="GO" id="GO:0006744">
    <property type="term" value="P:ubiquinone biosynthetic process"/>
    <property type="evidence" value="ECO:0007669"/>
    <property type="project" value="UniProtKB-UniRule"/>
</dbReference>
<dbReference type="GO" id="GO:0005829">
    <property type="term" value="C:cytosol"/>
    <property type="evidence" value="ECO:0007669"/>
    <property type="project" value="TreeGrafter"/>
</dbReference>
<dbReference type="EMBL" id="JAEKCB010000009">
    <property type="protein sequence ID" value="MBJ2119135.1"/>
    <property type="molecule type" value="Genomic_DNA"/>
</dbReference>
<evidence type="ECO:0000313" key="5">
    <source>
        <dbReference type="Proteomes" id="UP000183920"/>
    </source>
</evidence>
<organism evidence="3 5">
    <name type="scientific">Proteus penneri</name>
    <dbReference type="NCBI Taxonomy" id="102862"/>
    <lineage>
        <taxon>Bacteria</taxon>
        <taxon>Pseudomonadati</taxon>
        <taxon>Pseudomonadota</taxon>
        <taxon>Gammaproteobacteria</taxon>
        <taxon>Enterobacterales</taxon>
        <taxon>Morganellaceae</taxon>
        <taxon>Proteus</taxon>
    </lineage>
</organism>
<dbReference type="PANTHER" id="PTHR10094:SF25">
    <property type="entry name" value="SCP2 STEROL-BINDING DOMAIN-CONTAINING PROTEIN 1"/>
    <property type="match status" value="1"/>
</dbReference>
<dbReference type="PANTHER" id="PTHR10094">
    <property type="entry name" value="STEROL CARRIER PROTEIN 2 SCP-2 FAMILY PROTEIN"/>
    <property type="match status" value="1"/>
</dbReference>
<comment type="function">
    <text evidence="1">Required for O(2)-independent ubiquinone (coenzyme Q) biosynthesis. Likely functions as an accessory factor.</text>
</comment>
<keyword evidence="1" id="KW-0831">Ubiquinone biosynthesis</keyword>
<comment type="similarity">
    <text evidence="1">Belongs to the UbiT family.</text>
</comment>
<dbReference type="HAMAP" id="MF_02231">
    <property type="entry name" value="UbiT"/>
    <property type="match status" value="1"/>
</dbReference>
<sequence length="177" mass="20723">MFNKIRTHLVKEGPRFLRYPLQVTPFALQRDILEQFLSWQFRESLAEGDLHFLEDKWLKVEIRDLHLQWFISVRDDKLVVSRLEKEDVSFSGNANDLILIAARKEDPDTLFFQRRLQIEGDTELGLYVKNLMDAIELDSMPSVLRFGLLQLAEFVKSGLQEEKEDTLHSHELSSTSC</sequence>
<feature type="domain" description="SCP2" evidence="2">
    <location>
        <begin position="42"/>
        <end position="133"/>
    </location>
</feature>
<dbReference type="InterPro" id="IPR036527">
    <property type="entry name" value="SCP2_sterol-bd_dom_sf"/>
</dbReference>
<dbReference type="SUPFAM" id="SSF55718">
    <property type="entry name" value="SCP-like"/>
    <property type="match status" value="1"/>
</dbReference>
<dbReference type="AlphaFoldDB" id="A0A0G4QDZ7"/>
<reference evidence="3" key="1">
    <citation type="submission" date="2015-06" db="EMBL/GenBank/DDBJ databases">
        <authorList>
            <person name="Urmite Genomes Urmite Genomes"/>
        </authorList>
    </citation>
    <scope>NUCLEOTIDE SEQUENCE [LARGE SCALE GENOMIC DNA]</scope>
    <source>
        <strain evidence="3">CSUR P1867</strain>
    </source>
</reference>
<protein>
    <recommendedName>
        <fullName evidence="1">Ubiquinone biosynthesis accessory factor UbiT</fullName>
    </recommendedName>
</protein>
<gene>
    <name evidence="1" type="primary">ubiT</name>
    <name evidence="3" type="ORF">BN1804_02843</name>
    <name evidence="4" type="ORF">JFQ69_15855</name>
</gene>
<reference evidence="5" key="2">
    <citation type="submission" date="2015-06" db="EMBL/GenBank/DDBJ databases">
        <authorList>
            <person name="Urmite Genomes"/>
        </authorList>
    </citation>
    <scope>NUCLEOTIDE SEQUENCE [LARGE SCALE GENOMIC DNA]</scope>
    <source>
        <strain evidence="5">CSUR P1867</strain>
    </source>
</reference>
<dbReference type="Proteomes" id="UP000619976">
    <property type="component" value="Unassembled WGS sequence"/>
</dbReference>
<dbReference type="Pfam" id="PF02036">
    <property type="entry name" value="SCP2"/>
    <property type="match status" value="1"/>
</dbReference>
<dbReference type="InterPro" id="IPR003033">
    <property type="entry name" value="SCP2_sterol-bd_dom"/>
</dbReference>
<dbReference type="GeneID" id="83612564"/>
<evidence type="ECO:0000256" key="1">
    <source>
        <dbReference type="HAMAP-Rule" id="MF_02231"/>
    </source>
</evidence>
<dbReference type="EMBL" id="CVRY01000006">
    <property type="protein sequence ID" value="CRL64162.1"/>
    <property type="molecule type" value="Genomic_DNA"/>
</dbReference>
<accession>A0A0G4QDZ7</accession>
<evidence type="ECO:0000313" key="6">
    <source>
        <dbReference type="Proteomes" id="UP000619976"/>
    </source>
</evidence>
<comment type="pathway">
    <text evidence="1">Cofactor biosynthesis; ubiquinone biosynthesis.</text>
</comment>